<dbReference type="Pfam" id="PF22638">
    <property type="entry name" value="FlgK_D1"/>
    <property type="match status" value="1"/>
</dbReference>
<name>A0A410WQN0_9BACL</name>
<evidence type="ECO:0000313" key="12">
    <source>
        <dbReference type="EMBL" id="QAV16653.1"/>
    </source>
</evidence>
<keyword evidence="12" id="KW-0969">Cilium</keyword>
<sequence>MRSTFHGLELGKRGVIAQQVALNTTGHNITNANTPGYSRQVAQMVAARPLEYPSVTNSTSPGQLGMGVEVNAIQRIRDIYFDVEYRNQNSLMNESKVISETLGNIEGVVNEPSDNGLAKNITAFWKAWQTLSKNPSTEDLAARSAVVQQAMAMADSFNSMANQFTTMGNNITERINIKVSEANSYVTEISDLTKQIKHIESGGDNANDLRDKRDYLVDQLSKLGNVKVTETSQTYQITFGTKQVIDDLNSDTIVQADVAGVTSGEIFGYVQSRDTFIAEYTKQIDLMANTLATGKIEVTLPAGSILPNGMTPPAGAQMDPTNPRKLAADAKVTVDGLNGLHRLGYTLEDPATNGKDFFVTSDGSGKFTAENIRVNPDIAKDLKKIAASLRIETVSKPPAAPTNKVVQSNGDLALLIGGLAEKTFDFGGTALTASSTYGGYYEAVMSQLGVQTDHAKKMLENGELLTDHADSLRQSISGVSPDEETANLIKFQHAYNASARVITVVDEMLDKLINGTGVVGR</sequence>
<feature type="domain" description="Flagellar basal body rod protein N-terminal" evidence="8">
    <location>
        <begin position="12"/>
        <end position="37"/>
    </location>
</feature>
<keyword evidence="12" id="KW-0966">Cell projection</keyword>
<dbReference type="InterPro" id="IPR002371">
    <property type="entry name" value="FlgK"/>
</dbReference>
<dbReference type="GO" id="GO:0009424">
    <property type="term" value="C:bacterial-type flagellum hook"/>
    <property type="evidence" value="ECO:0007669"/>
    <property type="project" value="UniProtKB-UniRule"/>
</dbReference>
<dbReference type="InterPro" id="IPR010930">
    <property type="entry name" value="Flg_bb/hook_C_dom"/>
</dbReference>
<evidence type="ECO:0000256" key="2">
    <source>
        <dbReference type="ARBA" id="ARBA00004613"/>
    </source>
</evidence>
<dbReference type="GO" id="GO:0005576">
    <property type="term" value="C:extracellular region"/>
    <property type="evidence" value="ECO:0007669"/>
    <property type="project" value="UniProtKB-SubCell"/>
</dbReference>
<comment type="subcellular location">
    <subcellularLocation>
        <location evidence="1 7">Bacterial flagellum</location>
    </subcellularLocation>
    <subcellularLocation>
        <location evidence="2 7">Secreted</location>
    </subcellularLocation>
</comment>
<dbReference type="InterPro" id="IPR001444">
    <property type="entry name" value="Flag_bb_rod_N"/>
</dbReference>
<dbReference type="Pfam" id="PF00460">
    <property type="entry name" value="Flg_bb_rod"/>
    <property type="match status" value="1"/>
</dbReference>
<keyword evidence="6 7" id="KW-0975">Bacterial flagellum</keyword>
<dbReference type="RefSeq" id="WP_042233804.1">
    <property type="nucleotide sequence ID" value="NZ_CP026520.1"/>
</dbReference>
<evidence type="ECO:0000256" key="5">
    <source>
        <dbReference type="ARBA" id="ARBA00022525"/>
    </source>
</evidence>
<evidence type="ECO:0000313" key="11">
    <source>
        <dbReference type="EMBL" id="MCY9596055.1"/>
    </source>
</evidence>
<dbReference type="PANTHER" id="PTHR30033:SF1">
    <property type="entry name" value="FLAGELLAR HOOK-ASSOCIATED PROTEIN 1"/>
    <property type="match status" value="1"/>
</dbReference>
<dbReference type="GO" id="GO:0044780">
    <property type="term" value="P:bacterial-type flagellum assembly"/>
    <property type="evidence" value="ECO:0007669"/>
    <property type="project" value="InterPro"/>
</dbReference>
<proteinExistence type="inferred from homology"/>
<dbReference type="Proteomes" id="UP001527202">
    <property type="component" value="Unassembled WGS sequence"/>
</dbReference>
<organism evidence="12 13">
    <name type="scientific">Paenibacillus chitinolyticus</name>
    <dbReference type="NCBI Taxonomy" id="79263"/>
    <lineage>
        <taxon>Bacteria</taxon>
        <taxon>Bacillati</taxon>
        <taxon>Bacillota</taxon>
        <taxon>Bacilli</taxon>
        <taxon>Bacillales</taxon>
        <taxon>Paenibacillaceae</taxon>
        <taxon>Paenibacillus</taxon>
    </lineage>
</organism>
<gene>
    <name evidence="7 11" type="primary">flgK</name>
    <name evidence="11" type="ORF">M5X16_09735</name>
    <name evidence="12" type="ORF">PC41400_02660</name>
</gene>
<dbReference type="PRINTS" id="PR01005">
    <property type="entry name" value="FLGHOOKAP1"/>
</dbReference>
<dbReference type="InterPro" id="IPR053927">
    <property type="entry name" value="FlgK_helical"/>
</dbReference>
<evidence type="ECO:0000256" key="7">
    <source>
        <dbReference type="RuleBase" id="RU362065"/>
    </source>
</evidence>
<protein>
    <recommendedName>
        <fullName evidence="4 7">Flagellar hook-associated protein 1</fullName>
        <shortName evidence="7">HAP1</shortName>
    </recommendedName>
</protein>
<dbReference type="PANTHER" id="PTHR30033">
    <property type="entry name" value="FLAGELLAR HOOK-ASSOCIATED PROTEIN 1"/>
    <property type="match status" value="1"/>
</dbReference>
<dbReference type="EMBL" id="JAMDMJ010000010">
    <property type="protein sequence ID" value="MCY9596055.1"/>
    <property type="molecule type" value="Genomic_DNA"/>
</dbReference>
<dbReference type="Pfam" id="PF06429">
    <property type="entry name" value="Flg_bbr_C"/>
    <property type="match status" value="1"/>
</dbReference>
<evidence type="ECO:0000313" key="13">
    <source>
        <dbReference type="Proteomes" id="UP000288943"/>
    </source>
</evidence>
<evidence type="ECO:0000259" key="9">
    <source>
        <dbReference type="Pfam" id="PF06429"/>
    </source>
</evidence>
<dbReference type="AlphaFoldDB" id="A0A410WQN0"/>
<comment type="similarity">
    <text evidence="3 7">Belongs to the flagella basal body rod proteins family.</text>
</comment>
<dbReference type="EMBL" id="CP026520">
    <property type="protein sequence ID" value="QAV16653.1"/>
    <property type="molecule type" value="Genomic_DNA"/>
</dbReference>
<keyword evidence="5 7" id="KW-0964">Secreted</keyword>
<evidence type="ECO:0000256" key="3">
    <source>
        <dbReference type="ARBA" id="ARBA00009677"/>
    </source>
</evidence>
<evidence type="ECO:0000256" key="1">
    <source>
        <dbReference type="ARBA" id="ARBA00004365"/>
    </source>
</evidence>
<keyword evidence="12" id="KW-0282">Flagellum</keyword>
<keyword evidence="14" id="KW-1185">Reference proteome</keyword>
<dbReference type="SUPFAM" id="SSF64518">
    <property type="entry name" value="Phase 1 flagellin"/>
    <property type="match status" value="1"/>
</dbReference>
<reference evidence="11 14" key="2">
    <citation type="submission" date="2022-05" db="EMBL/GenBank/DDBJ databases">
        <title>Genome Sequencing of Bee-Associated Microbes.</title>
        <authorList>
            <person name="Dunlap C."/>
        </authorList>
    </citation>
    <scope>NUCLEOTIDE SEQUENCE [LARGE SCALE GENOMIC DNA]</scope>
    <source>
        <strain evidence="11 14">NRRL B-23120</strain>
    </source>
</reference>
<reference evidence="12 13" key="1">
    <citation type="submission" date="2018-01" db="EMBL/GenBank/DDBJ databases">
        <title>The whole genome sequencing and assembly of Paenibacillus chitinolyticus KCCM 41400 strain.</title>
        <authorList>
            <person name="Kim J.-Y."/>
            <person name="Park M.-K."/>
            <person name="Lee Y.-J."/>
            <person name="Yi H."/>
            <person name="Bahn Y.-S."/>
            <person name="Kim J.F."/>
            <person name="Lee D.-W."/>
        </authorList>
    </citation>
    <scope>NUCLEOTIDE SEQUENCE [LARGE SCALE GENOMIC DNA]</scope>
    <source>
        <strain evidence="12 13">KCCM 41400</strain>
    </source>
</reference>
<feature type="domain" description="Flagellar hook-associated protein FlgK helical" evidence="10">
    <location>
        <begin position="103"/>
        <end position="244"/>
    </location>
</feature>
<evidence type="ECO:0000259" key="10">
    <source>
        <dbReference type="Pfam" id="PF22638"/>
    </source>
</evidence>
<dbReference type="OrthoDB" id="9802553at2"/>
<dbReference type="GO" id="GO:0005198">
    <property type="term" value="F:structural molecule activity"/>
    <property type="evidence" value="ECO:0007669"/>
    <property type="project" value="UniProtKB-UniRule"/>
</dbReference>
<evidence type="ECO:0000256" key="6">
    <source>
        <dbReference type="ARBA" id="ARBA00023143"/>
    </source>
</evidence>
<evidence type="ECO:0000256" key="4">
    <source>
        <dbReference type="ARBA" id="ARBA00016244"/>
    </source>
</evidence>
<evidence type="ECO:0000313" key="14">
    <source>
        <dbReference type="Proteomes" id="UP001527202"/>
    </source>
</evidence>
<dbReference type="Proteomes" id="UP000288943">
    <property type="component" value="Chromosome"/>
</dbReference>
<accession>A0A410WQN0</accession>
<feature type="domain" description="Flagellar basal-body/hook protein C-terminal" evidence="9">
    <location>
        <begin position="476"/>
        <end position="514"/>
    </location>
</feature>
<dbReference type="GeneID" id="95373715"/>
<dbReference type="NCBIfam" id="TIGR02492">
    <property type="entry name" value="flgK_ends"/>
    <property type="match status" value="1"/>
</dbReference>
<dbReference type="KEGG" id="pchi:PC41400_02660"/>
<evidence type="ECO:0000259" key="8">
    <source>
        <dbReference type="Pfam" id="PF00460"/>
    </source>
</evidence>